<keyword evidence="4" id="KW-0812">Transmembrane</keyword>
<evidence type="ECO:0000256" key="3">
    <source>
        <dbReference type="ARBA" id="ARBA00022679"/>
    </source>
</evidence>
<proteinExistence type="inferred from homology"/>
<sequence length="120" mass="13527">MRSPNTKYEASWELKIRGAGGKFMGTASGGFVTYYGWNSILEAICAGVPMLAWPLYAEQRMNRIFMVKEMKVALGLTESAKGFMTATELENRLIELMDLENGNFLLLYIFVDNQKVNISL</sequence>
<protein>
    <submittedName>
        <fullName evidence="5">UDP-glycosyltransferase 88A1-like</fullName>
    </submittedName>
</protein>
<comment type="similarity">
    <text evidence="1">Belongs to the UDP-glycosyltransferase family.</text>
</comment>
<dbReference type="GO" id="GO:0035251">
    <property type="term" value="F:UDP-glucosyltransferase activity"/>
    <property type="evidence" value="ECO:0007669"/>
    <property type="project" value="InterPro"/>
</dbReference>
<name>A0A8S0PW96_OLEEU</name>
<keyword evidence="2" id="KW-0328">Glycosyltransferase</keyword>
<dbReference type="PANTHER" id="PTHR48048:SF30">
    <property type="entry name" value="GLYCOSYLTRANSFERASE"/>
    <property type="match status" value="1"/>
</dbReference>
<keyword evidence="3" id="KW-0808">Transferase</keyword>
<dbReference type="SUPFAM" id="SSF53756">
    <property type="entry name" value="UDP-Glycosyltransferase/glycogen phosphorylase"/>
    <property type="match status" value="1"/>
</dbReference>
<evidence type="ECO:0000256" key="1">
    <source>
        <dbReference type="ARBA" id="ARBA00009995"/>
    </source>
</evidence>
<dbReference type="AlphaFoldDB" id="A0A8S0PW96"/>
<dbReference type="EMBL" id="CACTIH010000282">
    <property type="protein sequence ID" value="CAA2958743.1"/>
    <property type="molecule type" value="Genomic_DNA"/>
</dbReference>
<evidence type="ECO:0000256" key="2">
    <source>
        <dbReference type="ARBA" id="ARBA00022676"/>
    </source>
</evidence>
<evidence type="ECO:0000313" key="5">
    <source>
        <dbReference type="EMBL" id="CAA2958743.1"/>
    </source>
</evidence>
<dbReference type="Gene3D" id="3.40.50.2000">
    <property type="entry name" value="Glycogen Phosphorylase B"/>
    <property type="match status" value="1"/>
</dbReference>
<dbReference type="InterPro" id="IPR050481">
    <property type="entry name" value="UDP-glycosyltransf_plant"/>
</dbReference>
<accession>A0A8S0PW96</accession>
<keyword evidence="4" id="KW-0472">Membrane</keyword>
<reference evidence="5 6" key="1">
    <citation type="submission" date="2019-12" db="EMBL/GenBank/DDBJ databases">
        <authorList>
            <person name="Alioto T."/>
            <person name="Alioto T."/>
            <person name="Gomez Garrido J."/>
        </authorList>
    </citation>
    <scope>NUCLEOTIDE SEQUENCE [LARGE SCALE GENOMIC DNA]</scope>
</reference>
<dbReference type="Pfam" id="PF00201">
    <property type="entry name" value="UDPGT"/>
    <property type="match status" value="1"/>
</dbReference>
<dbReference type="InterPro" id="IPR002213">
    <property type="entry name" value="UDP_glucos_trans"/>
</dbReference>
<gene>
    <name evidence="5" type="ORF">OLEA9_A024013</name>
</gene>
<keyword evidence="4" id="KW-1133">Transmembrane helix</keyword>
<dbReference type="Gramene" id="OE9A024013T1">
    <property type="protein sequence ID" value="OE9A024013C1"/>
    <property type="gene ID" value="OE9A024013"/>
</dbReference>
<keyword evidence="6" id="KW-1185">Reference proteome</keyword>
<dbReference type="PANTHER" id="PTHR48048">
    <property type="entry name" value="GLYCOSYLTRANSFERASE"/>
    <property type="match status" value="1"/>
</dbReference>
<dbReference type="OrthoDB" id="911655at2759"/>
<dbReference type="Proteomes" id="UP000594638">
    <property type="component" value="Unassembled WGS sequence"/>
</dbReference>
<feature type="transmembrane region" description="Helical" evidence="4">
    <location>
        <begin position="34"/>
        <end position="56"/>
    </location>
</feature>
<comment type="caution">
    <text evidence="5">The sequence shown here is derived from an EMBL/GenBank/DDBJ whole genome shotgun (WGS) entry which is preliminary data.</text>
</comment>
<organism evidence="5 6">
    <name type="scientific">Olea europaea subsp. europaea</name>
    <dbReference type="NCBI Taxonomy" id="158383"/>
    <lineage>
        <taxon>Eukaryota</taxon>
        <taxon>Viridiplantae</taxon>
        <taxon>Streptophyta</taxon>
        <taxon>Embryophyta</taxon>
        <taxon>Tracheophyta</taxon>
        <taxon>Spermatophyta</taxon>
        <taxon>Magnoliopsida</taxon>
        <taxon>eudicotyledons</taxon>
        <taxon>Gunneridae</taxon>
        <taxon>Pentapetalae</taxon>
        <taxon>asterids</taxon>
        <taxon>lamiids</taxon>
        <taxon>Lamiales</taxon>
        <taxon>Oleaceae</taxon>
        <taxon>Oleeae</taxon>
        <taxon>Olea</taxon>
    </lineage>
</organism>
<evidence type="ECO:0000313" key="6">
    <source>
        <dbReference type="Proteomes" id="UP000594638"/>
    </source>
</evidence>
<evidence type="ECO:0000256" key="4">
    <source>
        <dbReference type="SAM" id="Phobius"/>
    </source>
</evidence>